<evidence type="ECO:0000256" key="2">
    <source>
        <dbReference type="ARBA" id="ARBA00009634"/>
    </source>
</evidence>
<dbReference type="OrthoDB" id="6134202at2759"/>
<keyword evidence="6" id="KW-0677">Repeat</keyword>
<evidence type="ECO:0000313" key="11">
    <source>
        <dbReference type="EMBL" id="CAH1795028.1"/>
    </source>
</evidence>
<dbReference type="GO" id="GO:0038023">
    <property type="term" value="F:signaling receptor activity"/>
    <property type="evidence" value="ECO:0007669"/>
    <property type="project" value="TreeGrafter"/>
</dbReference>
<accession>A0A8J1XZ67</accession>
<name>A0A8J1XZ67_OWEFU</name>
<keyword evidence="8" id="KW-0472">Membrane</keyword>
<keyword evidence="5" id="KW-0732">Signal</keyword>
<evidence type="ECO:0000256" key="5">
    <source>
        <dbReference type="ARBA" id="ARBA00022729"/>
    </source>
</evidence>
<dbReference type="SUPFAM" id="SSF52058">
    <property type="entry name" value="L domain-like"/>
    <property type="match status" value="3"/>
</dbReference>
<dbReference type="InterPro" id="IPR000372">
    <property type="entry name" value="LRRNT"/>
</dbReference>
<dbReference type="SMART" id="SM00255">
    <property type="entry name" value="TIR"/>
    <property type="match status" value="1"/>
</dbReference>
<dbReference type="GO" id="GO:0005886">
    <property type="term" value="C:plasma membrane"/>
    <property type="evidence" value="ECO:0007669"/>
    <property type="project" value="TreeGrafter"/>
</dbReference>
<comment type="caution">
    <text evidence="11">The sequence shown here is derived from an EMBL/GenBank/DDBJ whole genome shotgun (WGS) entry which is preliminary data.</text>
</comment>
<dbReference type="Proteomes" id="UP000749559">
    <property type="component" value="Unassembled WGS sequence"/>
</dbReference>
<evidence type="ECO:0000256" key="1">
    <source>
        <dbReference type="ARBA" id="ARBA00004167"/>
    </source>
</evidence>
<dbReference type="InterPro" id="IPR000157">
    <property type="entry name" value="TIR_dom"/>
</dbReference>
<dbReference type="EMBL" id="CAIIXF020000009">
    <property type="protein sequence ID" value="CAH1795028.1"/>
    <property type="molecule type" value="Genomic_DNA"/>
</dbReference>
<dbReference type="GO" id="GO:0007165">
    <property type="term" value="P:signal transduction"/>
    <property type="evidence" value="ECO:0007669"/>
    <property type="project" value="InterPro"/>
</dbReference>
<dbReference type="SMART" id="SM00369">
    <property type="entry name" value="LRR_TYP"/>
    <property type="match status" value="6"/>
</dbReference>
<keyword evidence="3" id="KW-0433">Leucine-rich repeat</keyword>
<evidence type="ECO:0000256" key="10">
    <source>
        <dbReference type="ARBA" id="ARBA00023180"/>
    </source>
</evidence>
<evidence type="ECO:0000256" key="3">
    <source>
        <dbReference type="ARBA" id="ARBA00022614"/>
    </source>
</evidence>
<dbReference type="AlphaFoldDB" id="A0A8J1XZ67"/>
<evidence type="ECO:0000313" key="12">
    <source>
        <dbReference type="Proteomes" id="UP000749559"/>
    </source>
</evidence>
<dbReference type="Pfam" id="PF01582">
    <property type="entry name" value="TIR"/>
    <property type="match status" value="1"/>
</dbReference>
<evidence type="ECO:0000256" key="7">
    <source>
        <dbReference type="ARBA" id="ARBA00022989"/>
    </source>
</evidence>
<dbReference type="InterPro" id="IPR001611">
    <property type="entry name" value="Leu-rich_rpt"/>
</dbReference>
<evidence type="ECO:0000256" key="6">
    <source>
        <dbReference type="ARBA" id="ARBA00022737"/>
    </source>
</evidence>
<protein>
    <submittedName>
        <fullName evidence="11">Uncharacterized protein</fullName>
    </submittedName>
</protein>
<evidence type="ECO:0000256" key="8">
    <source>
        <dbReference type="ARBA" id="ARBA00023136"/>
    </source>
</evidence>
<dbReference type="SMART" id="SM00013">
    <property type="entry name" value="LRRNT"/>
    <property type="match status" value="1"/>
</dbReference>
<evidence type="ECO:0000256" key="4">
    <source>
        <dbReference type="ARBA" id="ARBA00022692"/>
    </source>
</evidence>
<dbReference type="InterPro" id="IPR035897">
    <property type="entry name" value="Toll_tir_struct_dom_sf"/>
</dbReference>
<evidence type="ECO:0000256" key="9">
    <source>
        <dbReference type="ARBA" id="ARBA00023170"/>
    </source>
</evidence>
<keyword evidence="10" id="KW-0325">Glycoprotein</keyword>
<reference evidence="11" key="1">
    <citation type="submission" date="2022-03" db="EMBL/GenBank/DDBJ databases">
        <authorList>
            <person name="Martin C."/>
        </authorList>
    </citation>
    <scope>NUCLEOTIDE SEQUENCE</scope>
</reference>
<sequence>MPFYCRRRALKRVLIGLAVVYVFGLVYLYKESWRNGIEIVQNQKVFQIQPGDNKCNLHHIVMKCPAICTCKSTVDDIKIMDCSYRGLKEVPKGLPDVNHIDLSGNNITELSDDDFIEVSNLFFLNISRNMITHISEKSLAQLSKLRVLNLEGNTNISGHFILPESLIMLSIDVDILDMNIYVLKYLDRLEELRLETNKVVLESDFYRSILKDVPCLHIIILNGRAIRQIPVFMVESYGTNQFKQSRIRADIESGSVTDLSLETYPRIGGYTVGLMLRVIATNKAGIETLTKDGMTYYSVFKIVSLDLSGNNLRQVETGCFNKIKRFDALIFDRNDLNTCIHDLLNNLRYKKVNSLNLAHCGISVPFLNSSFFEPLKKTGVKHLDTSGNNIWRYECNAFMHLAKSLISLNMTNLPNNKSLLQLKRLRALEFDQMIIDNRQSPMSAHFPKSLKRLKVCNLQDHTSTQKPVVISNLPNLESLTICNTLDPLKYQIYNLPKLRELHMIKIGTKLVNVNISDTILDQLHVLVYRNQDRFEGIEFFNMLSKARNLVKLDISQNDFGFLKDTMLSKMVAEIQLDNLKELILAESKFTEKLIVPGLFSGGENIQVLDLSNNMLGVLVDGIFNELKSLEALHLQGNLLTYLDPRNFHGLKKLKYINIEENRFFCDCKLRDFRNWMRKYLETECNTWIQGVHQLCGLPKSMENQTVANYDLSWIDCDHNLQIALVMATLGPLLLLGAIVAILMKYRWHIEYWCLLQRYNRCRSDCCENHTTRKEHYKYSAFVVYNRQDIGWIRTELLPNIDLRENVENVQQTIRDGCPQELLDDIGLYDLNNLPELDPERMLFRLCIHQRDFEVGEPITGNIEECMRNSRRVIMVVSKAYFLSKWCSFEFQMALLKLFEERRSVIILIFLEKPDKEKVPAQMKALMNNITYLQWPWDKHDSGAEKEKELFWMRLKIALSKE</sequence>
<dbReference type="InterPro" id="IPR032675">
    <property type="entry name" value="LRR_dom_sf"/>
</dbReference>
<keyword evidence="12" id="KW-1185">Reference proteome</keyword>
<comment type="similarity">
    <text evidence="2">Belongs to the Toll-like receptor family.</text>
</comment>
<dbReference type="PROSITE" id="PS50104">
    <property type="entry name" value="TIR"/>
    <property type="match status" value="1"/>
</dbReference>
<keyword evidence="7" id="KW-1133">Transmembrane helix</keyword>
<keyword evidence="9" id="KW-0675">Receptor</keyword>
<proteinExistence type="inferred from homology"/>
<keyword evidence="4" id="KW-0812">Transmembrane</keyword>
<dbReference type="SUPFAM" id="SSF52200">
    <property type="entry name" value="Toll/Interleukin receptor TIR domain"/>
    <property type="match status" value="1"/>
</dbReference>
<dbReference type="PANTHER" id="PTHR24365:SF541">
    <property type="entry name" value="PROTEIN TOLL-RELATED"/>
    <property type="match status" value="1"/>
</dbReference>
<dbReference type="Gene3D" id="3.80.10.10">
    <property type="entry name" value="Ribonuclease Inhibitor"/>
    <property type="match status" value="3"/>
</dbReference>
<dbReference type="Pfam" id="PF13855">
    <property type="entry name" value="LRR_8"/>
    <property type="match status" value="2"/>
</dbReference>
<dbReference type="PANTHER" id="PTHR24365">
    <property type="entry name" value="TOLL-LIKE RECEPTOR"/>
    <property type="match status" value="1"/>
</dbReference>
<dbReference type="Gene3D" id="3.40.50.10140">
    <property type="entry name" value="Toll/interleukin-1 receptor homology (TIR) domain"/>
    <property type="match status" value="1"/>
</dbReference>
<dbReference type="InterPro" id="IPR003591">
    <property type="entry name" value="Leu-rich_rpt_typical-subtyp"/>
</dbReference>
<comment type="subcellular location">
    <subcellularLocation>
        <location evidence="1">Membrane</location>
        <topology evidence="1">Single-pass membrane protein</topology>
    </subcellularLocation>
</comment>
<organism evidence="11 12">
    <name type="scientific">Owenia fusiformis</name>
    <name type="common">Polychaete worm</name>
    <dbReference type="NCBI Taxonomy" id="6347"/>
    <lineage>
        <taxon>Eukaryota</taxon>
        <taxon>Metazoa</taxon>
        <taxon>Spiralia</taxon>
        <taxon>Lophotrochozoa</taxon>
        <taxon>Annelida</taxon>
        <taxon>Polychaeta</taxon>
        <taxon>Sedentaria</taxon>
        <taxon>Canalipalpata</taxon>
        <taxon>Sabellida</taxon>
        <taxon>Oweniida</taxon>
        <taxon>Oweniidae</taxon>
        <taxon>Owenia</taxon>
    </lineage>
</organism>
<gene>
    <name evidence="11" type="ORF">OFUS_LOCUS19625</name>
</gene>